<comment type="caution">
    <text evidence="6">The sequence shown here is derived from an EMBL/GenBank/DDBJ whole genome shotgun (WGS) entry which is preliminary data.</text>
</comment>
<dbReference type="InterPro" id="IPR000064">
    <property type="entry name" value="NLP_P60_dom"/>
</dbReference>
<evidence type="ECO:0000256" key="4">
    <source>
        <dbReference type="ARBA" id="ARBA00022807"/>
    </source>
</evidence>
<evidence type="ECO:0000256" key="3">
    <source>
        <dbReference type="ARBA" id="ARBA00022801"/>
    </source>
</evidence>
<evidence type="ECO:0000259" key="5">
    <source>
        <dbReference type="PROSITE" id="PS51935"/>
    </source>
</evidence>
<evidence type="ECO:0000313" key="6">
    <source>
        <dbReference type="EMBL" id="GHD06538.1"/>
    </source>
</evidence>
<comment type="similarity">
    <text evidence="1">Belongs to the peptidase C40 family.</text>
</comment>
<reference evidence="6" key="2">
    <citation type="submission" date="2020-09" db="EMBL/GenBank/DDBJ databases">
        <authorList>
            <person name="Sun Q."/>
            <person name="Kim S."/>
        </authorList>
    </citation>
    <scope>NUCLEOTIDE SEQUENCE</scope>
    <source>
        <strain evidence="6">KCTC 42249</strain>
    </source>
</reference>
<dbReference type="EMBL" id="BMZQ01000001">
    <property type="protein sequence ID" value="GHD06538.1"/>
    <property type="molecule type" value="Genomic_DNA"/>
</dbReference>
<dbReference type="RefSeq" id="WP_189501349.1">
    <property type="nucleotide sequence ID" value="NZ_BMZQ01000001.1"/>
</dbReference>
<evidence type="ECO:0000256" key="1">
    <source>
        <dbReference type="ARBA" id="ARBA00007074"/>
    </source>
</evidence>
<sequence>MTRVVSGERIVAEAMTWLGTPYRHQGRRRGVGCDCLGLIMGVWDGVYGAVPEQPGAYAADWAEAGGGDPLLEATRRHCREKPVGEVAAGDLILFRWRPDLPAKHCAIALGESRMIHAYEGHAVLFSPLGSHWKRRIAGVFAFPELN</sequence>
<feature type="domain" description="NlpC/P60" evidence="5">
    <location>
        <begin position="4"/>
        <end position="143"/>
    </location>
</feature>
<dbReference type="NCBIfam" id="TIGR02219">
    <property type="entry name" value="phage_NlpC_fam"/>
    <property type="match status" value="1"/>
</dbReference>
<keyword evidence="2" id="KW-0645">Protease</keyword>
<evidence type="ECO:0000313" key="7">
    <source>
        <dbReference type="Proteomes" id="UP000630142"/>
    </source>
</evidence>
<reference evidence="6" key="1">
    <citation type="journal article" date="2014" name="Int. J. Syst. Evol. Microbiol.">
        <title>Complete genome sequence of Corynebacterium casei LMG S-19264T (=DSM 44701T), isolated from a smear-ripened cheese.</title>
        <authorList>
            <consortium name="US DOE Joint Genome Institute (JGI-PGF)"/>
            <person name="Walter F."/>
            <person name="Albersmeier A."/>
            <person name="Kalinowski J."/>
            <person name="Ruckert C."/>
        </authorList>
    </citation>
    <scope>NUCLEOTIDE SEQUENCE</scope>
    <source>
        <strain evidence="6">KCTC 42249</strain>
    </source>
</reference>
<organism evidence="6 7">
    <name type="scientific">Tianweitania populi</name>
    <dbReference type="NCBI Taxonomy" id="1607949"/>
    <lineage>
        <taxon>Bacteria</taxon>
        <taxon>Pseudomonadati</taxon>
        <taxon>Pseudomonadota</taxon>
        <taxon>Alphaproteobacteria</taxon>
        <taxon>Hyphomicrobiales</taxon>
        <taxon>Phyllobacteriaceae</taxon>
        <taxon>Tianweitania</taxon>
    </lineage>
</organism>
<dbReference type="AlphaFoldDB" id="A0A8J3DW70"/>
<keyword evidence="3" id="KW-0378">Hydrolase</keyword>
<dbReference type="InterPro" id="IPR038765">
    <property type="entry name" value="Papain-like_cys_pep_sf"/>
</dbReference>
<dbReference type="Proteomes" id="UP000630142">
    <property type="component" value="Unassembled WGS sequence"/>
</dbReference>
<keyword evidence="4" id="KW-0788">Thiol protease</keyword>
<name>A0A8J3DW70_9HYPH</name>
<gene>
    <name evidence="6" type="ORF">GCM10016234_03990</name>
</gene>
<dbReference type="InterPro" id="IPR011929">
    <property type="entry name" value="Phage_pept_NlpC/P60"/>
</dbReference>
<dbReference type="GO" id="GO:0006508">
    <property type="term" value="P:proteolysis"/>
    <property type="evidence" value="ECO:0007669"/>
    <property type="project" value="UniProtKB-KW"/>
</dbReference>
<keyword evidence="7" id="KW-1185">Reference proteome</keyword>
<dbReference type="PROSITE" id="PS51935">
    <property type="entry name" value="NLPC_P60"/>
    <property type="match status" value="1"/>
</dbReference>
<dbReference type="Pfam" id="PF00877">
    <property type="entry name" value="NLPC_P60"/>
    <property type="match status" value="1"/>
</dbReference>
<dbReference type="SUPFAM" id="SSF54001">
    <property type="entry name" value="Cysteine proteinases"/>
    <property type="match status" value="1"/>
</dbReference>
<evidence type="ECO:0000256" key="2">
    <source>
        <dbReference type="ARBA" id="ARBA00022670"/>
    </source>
</evidence>
<proteinExistence type="inferred from homology"/>
<accession>A0A8J3DW70</accession>
<protein>
    <submittedName>
        <fullName evidence="6">Peptidase</fullName>
    </submittedName>
</protein>
<dbReference type="GO" id="GO:0008234">
    <property type="term" value="F:cysteine-type peptidase activity"/>
    <property type="evidence" value="ECO:0007669"/>
    <property type="project" value="UniProtKB-KW"/>
</dbReference>
<dbReference type="Gene3D" id="3.90.1720.10">
    <property type="entry name" value="endopeptidase domain like (from Nostoc punctiforme)"/>
    <property type="match status" value="1"/>
</dbReference>